<dbReference type="Proteomes" id="UP000002640">
    <property type="component" value="Unassembled WGS sequence"/>
</dbReference>
<dbReference type="Gene3D" id="3.30.40.10">
    <property type="entry name" value="Zinc/RING finger domain, C3HC4 (zinc finger)"/>
    <property type="match status" value="1"/>
</dbReference>
<dbReference type="InterPro" id="IPR013083">
    <property type="entry name" value="Znf_RING/FYVE/PHD"/>
</dbReference>
<dbReference type="RefSeq" id="XP_009534741.1">
    <property type="nucleotide sequence ID" value="XM_009536446.1"/>
</dbReference>
<sequence length="141" mass="16122">MLFSEALATATVDLTQAEDDAPEQQSSISEERAQMLEQASDAARTQRDISLHNLAQREGVLTCPISLELFVDPVVTMCCGKTFSSEALRRKLLRSSLCPFCLHHECRFIRTVTWKHWWSSIAQSVRSLDYRSSHHQEPMKR</sequence>
<evidence type="ECO:0000313" key="1">
    <source>
        <dbReference type="EMBL" id="EGZ09880.1"/>
    </source>
</evidence>
<reference evidence="1 2" key="1">
    <citation type="journal article" date="2006" name="Science">
        <title>Phytophthora genome sequences uncover evolutionary origins and mechanisms of pathogenesis.</title>
        <authorList>
            <person name="Tyler B.M."/>
            <person name="Tripathy S."/>
            <person name="Zhang X."/>
            <person name="Dehal P."/>
            <person name="Jiang R.H."/>
            <person name="Aerts A."/>
            <person name="Arredondo F.D."/>
            <person name="Baxter L."/>
            <person name="Bensasson D."/>
            <person name="Beynon J.L."/>
            <person name="Chapman J."/>
            <person name="Damasceno C.M."/>
            <person name="Dorrance A.E."/>
            <person name="Dou D."/>
            <person name="Dickerman A.W."/>
            <person name="Dubchak I.L."/>
            <person name="Garbelotto M."/>
            <person name="Gijzen M."/>
            <person name="Gordon S.G."/>
            <person name="Govers F."/>
            <person name="Grunwald N.J."/>
            <person name="Huang W."/>
            <person name="Ivors K.L."/>
            <person name="Jones R.W."/>
            <person name="Kamoun S."/>
            <person name="Krampis K."/>
            <person name="Lamour K.H."/>
            <person name="Lee M.K."/>
            <person name="McDonald W.H."/>
            <person name="Medina M."/>
            <person name="Meijer H.J."/>
            <person name="Nordberg E.K."/>
            <person name="Maclean D.J."/>
            <person name="Ospina-Giraldo M.D."/>
            <person name="Morris P.F."/>
            <person name="Phuntumart V."/>
            <person name="Putnam N.H."/>
            <person name="Rash S."/>
            <person name="Rose J.K."/>
            <person name="Sakihama Y."/>
            <person name="Salamov A.A."/>
            <person name="Savidor A."/>
            <person name="Scheuring C.F."/>
            <person name="Smith B.M."/>
            <person name="Sobral B.W."/>
            <person name="Terry A."/>
            <person name="Torto-Alalibo T.A."/>
            <person name="Win J."/>
            <person name="Xu Z."/>
            <person name="Zhang H."/>
            <person name="Grigoriev I.V."/>
            <person name="Rokhsar D.S."/>
            <person name="Boore J.L."/>
        </authorList>
    </citation>
    <scope>NUCLEOTIDE SEQUENCE [LARGE SCALE GENOMIC DNA]</scope>
    <source>
        <strain evidence="1 2">P6497</strain>
    </source>
</reference>
<protein>
    <recommendedName>
        <fullName evidence="3">U-box domain-containing protein</fullName>
    </recommendedName>
</protein>
<dbReference type="STRING" id="1094619.G5A2J0"/>
<name>G5A2J0_PHYSP</name>
<evidence type="ECO:0008006" key="3">
    <source>
        <dbReference type="Google" id="ProtNLM"/>
    </source>
</evidence>
<dbReference type="AlphaFoldDB" id="G5A2J0"/>
<dbReference type="EMBL" id="JH159159">
    <property type="protein sequence ID" value="EGZ09880.1"/>
    <property type="molecule type" value="Genomic_DNA"/>
</dbReference>
<gene>
    <name evidence="1" type="ORF">PHYSODRAFT_338597</name>
</gene>
<proteinExistence type="predicted"/>
<organism evidence="1 2">
    <name type="scientific">Phytophthora sojae (strain P6497)</name>
    <name type="common">Soybean stem and root rot agent</name>
    <name type="synonym">Phytophthora megasperma f. sp. glycines</name>
    <dbReference type="NCBI Taxonomy" id="1094619"/>
    <lineage>
        <taxon>Eukaryota</taxon>
        <taxon>Sar</taxon>
        <taxon>Stramenopiles</taxon>
        <taxon>Oomycota</taxon>
        <taxon>Peronosporomycetes</taxon>
        <taxon>Peronosporales</taxon>
        <taxon>Peronosporaceae</taxon>
        <taxon>Phytophthora</taxon>
    </lineage>
</organism>
<accession>G5A2J0</accession>
<dbReference type="SUPFAM" id="SSF57850">
    <property type="entry name" value="RING/U-box"/>
    <property type="match status" value="1"/>
</dbReference>
<dbReference type="SMR" id="G5A2J0"/>
<dbReference type="GeneID" id="20647598"/>
<dbReference type="KEGG" id="psoj:PHYSODRAFT_338597"/>
<evidence type="ECO:0000313" key="2">
    <source>
        <dbReference type="Proteomes" id="UP000002640"/>
    </source>
</evidence>
<keyword evidence="2" id="KW-1185">Reference proteome</keyword>
<dbReference type="InParanoid" id="G5A2J0"/>